<comment type="caution">
    <text evidence="6">The sequence shown here is derived from an EMBL/GenBank/DDBJ whole genome shotgun (WGS) entry which is preliminary data.</text>
</comment>
<dbReference type="SUPFAM" id="SSF56059">
    <property type="entry name" value="Glutathione synthetase ATP-binding domain-like"/>
    <property type="match status" value="1"/>
</dbReference>
<evidence type="ECO:0000256" key="3">
    <source>
        <dbReference type="ARBA" id="ARBA00022840"/>
    </source>
</evidence>
<evidence type="ECO:0000313" key="6">
    <source>
        <dbReference type="EMBL" id="ROH85352.1"/>
    </source>
</evidence>
<dbReference type="InterPro" id="IPR004666">
    <property type="entry name" value="Rp_bS6_RimK/Lys_biosynth_LsyX"/>
</dbReference>
<protein>
    <submittedName>
        <fullName evidence="6">RimK family alpha-L-glutamate ligase</fullName>
    </submittedName>
</protein>
<dbReference type="Pfam" id="PF08443">
    <property type="entry name" value="RimK"/>
    <property type="match status" value="1"/>
</dbReference>
<dbReference type="Gene3D" id="3.30.470.20">
    <property type="entry name" value="ATP-grasp fold, B domain"/>
    <property type="match status" value="1"/>
</dbReference>
<evidence type="ECO:0000259" key="5">
    <source>
        <dbReference type="PROSITE" id="PS50975"/>
    </source>
</evidence>
<dbReference type="GO" id="GO:0046872">
    <property type="term" value="F:metal ion binding"/>
    <property type="evidence" value="ECO:0007669"/>
    <property type="project" value="UniProtKB-KW"/>
</dbReference>
<sequence length="301" mass="33128">MTRRIAIFTDEPGWHGQQLQQAFASRSVQALFVSLQQCAFALHQQQPEPMPWVQIPGFEQSLPDGVFVRGVSGGSLQQVIMRLDVLHALKLLGVPVYNDGRAIERTVDKAMTSLLLQLHALPSPPTWVCESRWQAAELLKAEHAAGHALVLKPLFGSQGKGVQRLLPGSALPVPMLPEVDGLYYLQRYIDSGAGRWHDYRVFVIGQRVLACMRRHGQDWVNNVAVGGRCELVEGDVELEALALAAARAVDIAYCGVDIIRDLHGQCHVLEVNSIPAWRGLQSVARQDIALALVDDFVAQLA</sequence>
<dbReference type="PANTHER" id="PTHR21621">
    <property type="entry name" value="RIBOSOMAL PROTEIN S6 MODIFICATION PROTEIN"/>
    <property type="match status" value="1"/>
</dbReference>
<evidence type="ECO:0000256" key="1">
    <source>
        <dbReference type="ARBA" id="ARBA00022723"/>
    </source>
</evidence>
<dbReference type="GO" id="GO:0005524">
    <property type="term" value="F:ATP binding"/>
    <property type="evidence" value="ECO:0007669"/>
    <property type="project" value="UniProtKB-UniRule"/>
</dbReference>
<dbReference type="NCBIfam" id="TIGR00768">
    <property type="entry name" value="rimK_fam"/>
    <property type="match status" value="1"/>
</dbReference>
<evidence type="ECO:0000313" key="7">
    <source>
        <dbReference type="Proteomes" id="UP000275137"/>
    </source>
</evidence>
<dbReference type="RefSeq" id="WP_123238006.1">
    <property type="nucleotide sequence ID" value="NZ_RJVP01000006.1"/>
</dbReference>
<name>A0A3N0UY88_9PROT</name>
<keyword evidence="2 4" id="KW-0547">Nucleotide-binding</keyword>
<keyword evidence="7" id="KW-1185">Reference proteome</keyword>
<reference evidence="6 7" key="1">
    <citation type="submission" date="2018-10" db="EMBL/GenBank/DDBJ databases">
        <authorList>
            <person name="Chen W.-M."/>
        </authorList>
    </citation>
    <scope>NUCLEOTIDE SEQUENCE [LARGE SCALE GENOMIC DNA]</scope>
    <source>
        <strain evidence="6 7">H-5</strain>
    </source>
</reference>
<dbReference type="EMBL" id="RJVP01000006">
    <property type="protein sequence ID" value="ROH85352.1"/>
    <property type="molecule type" value="Genomic_DNA"/>
</dbReference>
<evidence type="ECO:0000256" key="2">
    <source>
        <dbReference type="ARBA" id="ARBA00022741"/>
    </source>
</evidence>
<dbReference type="AlphaFoldDB" id="A0A3N0UY88"/>
<gene>
    <name evidence="6" type="ORF">ED236_10905</name>
</gene>
<dbReference type="PROSITE" id="PS50975">
    <property type="entry name" value="ATP_GRASP"/>
    <property type="match status" value="1"/>
</dbReference>
<organism evidence="6 7">
    <name type="scientific">Pseudomethylobacillus aquaticus</name>
    <dbReference type="NCBI Taxonomy" id="2676064"/>
    <lineage>
        <taxon>Bacteria</taxon>
        <taxon>Pseudomonadati</taxon>
        <taxon>Pseudomonadota</taxon>
        <taxon>Betaproteobacteria</taxon>
        <taxon>Nitrosomonadales</taxon>
        <taxon>Methylophilaceae</taxon>
        <taxon>Pseudomethylobacillus</taxon>
    </lineage>
</organism>
<feature type="domain" description="ATP-grasp" evidence="5">
    <location>
        <begin position="113"/>
        <end position="301"/>
    </location>
</feature>
<keyword evidence="6" id="KW-0436">Ligase</keyword>
<keyword evidence="1" id="KW-0479">Metal-binding</keyword>
<dbReference type="InterPro" id="IPR011761">
    <property type="entry name" value="ATP-grasp"/>
</dbReference>
<evidence type="ECO:0000256" key="4">
    <source>
        <dbReference type="PROSITE-ProRule" id="PRU00409"/>
    </source>
</evidence>
<dbReference type="GO" id="GO:0005737">
    <property type="term" value="C:cytoplasm"/>
    <property type="evidence" value="ECO:0007669"/>
    <property type="project" value="TreeGrafter"/>
</dbReference>
<dbReference type="Proteomes" id="UP000275137">
    <property type="component" value="Unassembled WGS sequence"/>
</dbReference>
<dbReference type="GO" id="GO:0016879">
    <property type="term" value="F:ligase activity, forming carbon-nitrogen bonds"/>
    <property type="evidence" value="ECO:0007669"/>
    <property type="project" value="TreeGrafter"/>
</dbReference>
<dbReference type="InterPro" id="IPR013651">
    <property type="entry name" value="ATP-grasp_RimK-type"/>
</dbReference>
<dbReference type="Gene3D" id="3.40.50.20">
    <property type="match status" value="1"/>
</dbReference>
<proteinExistence type="predicted"/>
<accession>A0A3N0UY88</accession>
<keyword evidence="3 4" id="KW-0067">ATP-binding</keyword>
<dbReference type="PANTHER" id="PTHR21621:SF0">
    <property type="entry name" value="BETA-CITRYLGLUTAMATE SYNTHASE B-RELATED"/>
    <property type="match status" value="1"/>
</dbReference>